<dbReference type="AlphaFoldDB" id="A0A1V9Y2H3"/>
<reference evidence="1 2" key="1">
    <citation type="journal article" date="2017" name="Gigascience">
        <title>Draft genome of the honey bee ectoparasitic mite, Tropilaelaps mercedesae, is shaped by the parasitic life history.</title>
        <authorList>
            <person name="Dong X."/>
            <person name="Armstrong S.D."/>
            <person name="Xia D."/>
            <person name="Makepeace B.L."/>
            <person name="Darby A.C."/>
            <person name="Kadowaki T."/>
        </authorList>
    </citation>
    <scope>NUCLEOTIDE SEQUENCE [LARGE SCALE GENOMIC DNA]</scope>
    <source>
        <strain evidence="1">Wuxi-XJTLU</strain>
    </source>
</reference>
<dbReference type="EMBL" id="MNPL01000578">
    <property type="protein sequence ID" value="OQR79883.1"/>
    <property type="molecule type" value="Genomic_DNA"/>
</dbReference>
<proteinExistence type="predicted"/>
<sequence length="117" mass="13698">RGDVVSRAVEKDVKVLDSRRVSNCELLDGRRRRRRKKTKRTPVFLVVQLVPANVNIQRRCGTENPTVIAAASWRWQERLLCLAASRVRRRNVASPRPKRSSRAAWQRCRQAARRLWN</sequence>
<evidence type="ECO:0000313" key="2">
    <source>
        <dbReference type="Proteomes" id="UP000192247"/>
    </source>
</evidence>
<evidence type="ECO:0000313" key="1">
    <source>
        <dbReference type="EMBL" id="OQR79883.1"/>
    </source>
</evidence>
<accession>A0A1V9Y2H3</accession>
<keyword evidence="2" id="KW-1185">Reference proteome</keyword>
<comment type="caution">
    <text evidence="1">The sequence shown here is derived from an EMBL/GenBank/DDBJ whole genome shotgun (WGS) entry which is preliminary data.</text>
</comment>
<name>A0A1V9Y2H3_9ACAR</name>
<feature type="non-terminal residue" evidence="1">
    <location>
        <position position="1"/>
    </location>
</feature>
<organism evidence="1 2">
    <name type="scientific">Tropilaelaps mercedesae</name>
    <dbReference type="NCBI Taxonomy" id="418985"/>
    <lineage>
        <taxon>Eukaryota</taxon>
        <taxon>Metazoa</taxon>
        <taxon>Ecdysozoa</taxon>
        <taxon>Arthropoda</taxon>
        <taxon>Chelicerata</taxon>
        <taxon>Arachnida</taxon>
        <taxon>Acari</taxon>
        <taxon>Parasitiformes</taxon>
        <taxon>Mesostigmata</taxon>
        <taxon>Gamasina</taxon>
        <taxon>Dermanyssoidea</taxon>
        <taxon>Laelapidae</taxon>
        <taxon>Tropilaelaps</taxon>
    </lineage>
</organism>
<gene>
    <name evidence="1" type="ORF">BIW11_05425</name>
</gene>
<dbReference type="InParanoid" id="A0A1V9Y2H3"/>
<dbReference type="Proteomes" id="UP000192247">
    <property type="component" value="Unassembled WGS sequence"/>
</dbReference>
<protein>
    <submittedName>
        <fullName evidence="1">Uncharacterized protein</fullName>
    </submittedName>
</protein>